<dbReference type="PANTHER" id="PTHR44591:SF25">
    <property type="entry name" value="CHEMOTAXIS TWO-COMPONENT RESPONSE REGULATOR"/>
    <property type="match status" value="1"/>
</dbReference>
<sequence length="124" mass="13233">MSPTALIGIVDDDAEFLAALGSLVRSFGCKVECFNSAELLVNRANLLDFACVISDINMPKVNGLELIDILRHEAGELPIILMTGRGASNLEEKAYGCGARGFVTKPFGFEELASSLKEIGVIAE</sequence>
<dbReference type="PANTHER" id="PTHR44591">
    <property type="entry name" value="STRESS RESPONSE REGULATOR PROTEIN 1"/>
    <property type="match status" value="1"/>
</dbReference>
<dbReference type="CDD" id="cd00156">
    <property type="entry name" value="REC"/>
    <property type="match status" value="1"/>
</dbReference>
<evidence type="ECO:0000256" key="2">
    <source>
        <dbReference type="PROSITE-ProRule" id="PRU00169"/>
    </source>
</evidence>
<feature type="modified residue" description="4-aspartylphosphate" evidence="2">
    <location>
        <position position="55"/>
    </location>
</feature>
<dbReference type="InterPro" id="IPR001789">
    <property type="entry name" value="Sig_transdc_resp-reg_receiver"/>
</dbReference>
<dbReference type="RefSeq" id="WP_162714464.1">
    <property type="nucleotide sequence ID" value="NZ_JAVDUP010000013.1"/>
</dbReference>
<dbReference type="SMART" id="SM00448">
    <property type="entry name" value="REC"/>
    <property type="match status" value="1"/>
</dbReference>
<keyword evidence="1 2" id="KW-0597">Phosphoprotein</keyword>
<comment type="caution">
    <text evidence="4">The sequence shown here is derived from an EMBL/GenBank/DDBJ whole genome shotgun (WGS) entry which is preliminary data.</text>
</comment>
<organism evidence="4 5">
    <name type="scientific">Rhizobium miluonense</name>
    <dbReference type="NCBI Taxonomy" id="411945"/>
    <lineage>
        <taxon>Bacteria</taxon>
        <taxon>Pseudomonadati</taxon>
        <taxon>Pseudomonadota</taxon>
        <taxon>Alphaproteobacteria</taxon>
        <taxon>Hyphomicrobiales</taxon>
        <taxon>Rhizobiaceae</taxon>
        <taxon>Rhizobium/Agrobacterium group</taxon>
        <taxon>Rhizobium</taxon>
    </lineage>
</organism>
<reference evidence="4 5" key="1">
    <citation type="submission" date="2023-07" db="EMBL/GenBank/DDBJ databases">
        <title>Sorghum-associated microbial communities from plants grown in Nebraska, USA.</title>
        <authorList>
            <person name="Schachtman D."/>
        </authorList>
    </citation>
    <scope>NUCLEOTIDE SEQUENCE [LARGE SCALE GENOMIC DNA]</scope>
    <source>
        <strain evidence="4 5">3199</strain>
    </source>
</reference>
<dbReference type="Gene3D" id="3.40.50.2300">
    <property type="match status" value="1"/>
</dbReference>
<evidence type="ECO:0000259" key="3">
    <source>
        <dbReference type="PROSITE" id="PS50110"/>
    </source>
</evidence>
<dbReference type="Pfam" id="PF00072">
    <property type="entry name" value="Response_reg"/>
    <property type="match status" value="1"/>
</dbReference>
<name>A0ABU1SYP1_9HYPH</name>
<protein>
    <submittedName>
        <fullName evidence="4">FixJ family two-component response regulator</fullName>
    </submittedName>
</protein>
<dbReference type="InterPro" id="IPR011006">
    <property type="entry name" value="CheY-like_superfamily"/>
</dbReference>
<evidence type="ECO:0000256" key="1">
    <source>
        <dbReference type="ARBA" id="ARBA00022553"/>
    </source>
</evidence>
<evidence type="ECO:0000313" key="4">
    <source>
        <dbReference type="EMBL" id="MDR6904113.1"/>
    </source>
</evidence>
<dbReference type="PROSITE" id="PS50110">
    <property type="entry name" value="RESPONSE_REGULATORY"/>
    <property type="match status" value="1"/>
</dbReference>
<dbReference type="EMBL" id="JAVDUP010000013">
    <property type="protein sequence ID" value="MDR6904113.1"/>
    <property type="molecule type" value="Genomic_DNA"/>
</dbReference>
<keyword evidence="5" id="KW-1185">Reference proteome</keyword>
<dbReference type="Proteomes" id="UP001250791">
    <property type="component" value="Unassembled WGS sequence"/>
</dbReference>
<evidence type="ECO:0000313" key="5">
    <source>
        <dbReference type="Proteomes" id="UP001250791"/>
    </source>
</evidence>
<proteinExistence type="predicted"/>
<gene>
    <name evidence="4" type="ORF">J2W52_005746</name>
</gene>
<accession>A0ABU1SYP1</accession>
<dbReference type="InterPro" id="IPR050595">
    <property type="entry name" value="Bact_response_regulator"/>
</dbReference>
<feature type="domain" description="Response regulatory" evidence="3">
    <location>
        <begin position="6"/>
        <end position="120"/>
    </location>
</feature>
<dbReference type="SUPFAM" id="SSF52172">
    <property type="entry name" value="CheY-like"/>
    <property type="match status" value="1"/>
</dbReference>